<dbReference type="Proteomes" id="UP001230220">
    <property type="component" value="Unassembled WGS sequence"/>
</dbReference>
<evidence type="ECO:0008006" key="3">
    <source>
        <dbReference type="Google" id="ProtNLM"/>
    </source>
</evidence>
<comment type="caution">
    <text evidence="1">The sequence shown here is derived from an EMBL/GenBank/DDBJ whole genome shotgun (WGS) entry which is preliminary data.</text>
</comment>
<name>A0ABU0E8W0_9FIRM</name>
<evidence type="ECO:0000313" key="2">
    <source>
        <dbReference type="Proteomes" id="UP001230220"/>
    </source>
</evidence>
<sequence>MNSVDVITKFTYLEHGLKAPRGSSYKGIVTTASIIGWRSYTERKESRELHNDALEINEINQSKHDRHGFFNYTGERIGSTDTYSSIGWIKTEEERELFKDLISEYFREDGDLIWTPVISLKDYMTSTEMKLYSDKDYAAVIDKILPKFFKEAGFENDNMCWWMDHHVNTDNPHVHLSFFEKEKTMDHGKLSMKHIEKFKKMFWNEVFAKKRFLEKAGKEAVVAFKDRDVLKHSVYKMTVDKIRNSSDESFIDKMKELALILPETGRLQYGSSHMIPYRNQLDQLVDRLLHIPDVNEKYQEFTAVVQQFDEVRDESLNLKYQDSFLNTEDTKLRKTIANAILREIKQCNGNFEKSLIRDEKKLEQLEGIDDSFKLIPVAKSLIKSQNELFTMIRIPKTKSVIKIPTDRFMENLGDGKLYIVKIKQFDQFKLPLSKLEFFDETTKDLEAITYQNISDYFSDGKEYIKNEKRIIRETIEFADLKRGSQNKNSKYTAEEKMEYQKLLRDHMRSNGFSINENALIIPIAKSLIKPYNEKYAAVRIPKSSSKFLIENNRLNDIFGSDKLFIATINQGDGFEIIGSKINFYDGTTIHADTLNHENVSDLFDDGSDYLYGFAEMIKRHEEWLKRKSEWMENQHNWKGSAKGVRRASFAWMNEVEQKVREGQLEYFYGKELDI</sequence>
<accession>A0ABU0E8W0</accession>
<dbReference type="RefSeq" id="WP_307412102.1">
    <property type="nucleotide sequence ID" value="NZ_JAUSUR010000010.1"/>
</dbReference>
<dbReference type="Pfam" id="PF18555">
    <property type="entry name" value="MobL"/>
    <property type="match status" value="1"/>
</dbReference>
<keyword evidence="2" id="KW-1185">Reference proteome</keyword>
<evidence type="ECO:0000313" key="1">
    <source>
        <dbReference type="EMBL" id="MDQ0363255.1"/>
    </source>
</evidence>
<gene>
    <name evidence="1" type="ORF">J2S15_004016</name>
</gene>
<organism evidence="1 2">
    <name type="scientific">Breznakia pachnodae</name>
    <dbReference type="NCBI Taxonomy" id="265178"/>
    <lineage>
        <taxon>Bacteria</taxon>
        <taxon>Bacillati</taxon>
        <taxon>Bacillota</taxon>
        <taxon>Erysipelotrichia</taxon>
        <taxon>Erysipelotrichales</taxon>
        <taxon>Erysipelotrichaceae</taxon>
        <taxon>Breznakia</taxon>
    </lineage>
</organism>
<reference evidence="1 2" key="1">
    <citation type="submission" date="2023-07" db="EMBL/GenBank/DDBJ databases">
        <title>Genomic Encyclopedia of Type Strains, Phase IV (KMG-IV): sequencing the most valuable type-strain genomes for metagenomic binning, comparative biology and taxonomic classification.</title>
        <authorList>
            <person name="Goeker M."/>
        </authorList>
    </citation>
    <scope>NUCLEOTIDE SEQUENCE [LARGE SCALE GENOMIC DNA]</scope>
    <source>
        <strain evidence="1 2">DSM 16784</strain>
    </source>
</reference>
<dbReference type="InterPro" id="IPR041073">
    <property type="entry name" value="MobL"/>
</dbReference>
<dbReference type="EMBL" id="JAUSUR010000010">
    <property type="protein sequence ID" value="MDQ0363255.1"/>
    <property type="molecule type" value="Genomic_DNA"/>
</dbReference>
<proteinExistence type="predicted"/>
<protein>
    <recommendedName>
        <fullName evidence="3">Conjugal transfer protein</fullName>
    </recommendedName>
</protein>